<feature type="compositionally biased region" description="Pro residues" evidence="1">
    <location>
        <begin position="172"/>
        <end position="181"/>
    </location>
</feature>
<feature type="compositionally biased region" description="Pro residues" evidence="1">
    <location>
        <begin position="190"/>
        <end position="211"/>
    </location>
</feature>
<comment type="caution">
    <text evidence="2">The sequence shown here is derived from an EMBL/GenBank/DDBJ whole genome shotgun (WGS) entry which is preliminary data.</text>
</comment>
<name>A0AA40BLF1_9PEZI</name>
<organism evidence="2 3">
    <name type="scientific">Apiosordaria backusii</name>
    <dbReference type="NCBI Taxonomy" id="314023"/>
    <lineage>
        <taxon>Eukaryota</taxon>
        <taxon>Fungi</taxon>
        <taxon>Dikarya</taxon>
        <taxon>Ascomycota</taxon>
        <taxon>Pezizomycotina</taxon>
        <taxon>Sordariomycetes</taxon>
        <taxon>Sordariomycetidae</taxon>
        <taxon>Sordariales</taxon>
        <taxon>Lasiosphaeriaceae</taxon>
        <taxon>Apiosordaria</taxon>
    </lineage>
</organism>
<sequence>MSEDLVEDLSVSFSPYKHSALDRKLKTGAATLAKVAAKARPFLVMAATYCHIRSSKVWCSSLAKVAAPIFNLQSNAMAVPGAQVHGEPDSKELASQEIRIDLTSDFHQEVIIIHAETFSRRGKKLQRLPPVKPADVECKQRQASDLLGESPSSTSPPGPPRSADPPLSAFPRPLPCPPPSADPTLSALTRPPPGSPPAPPSSAVSNPPPNIDPIIQFADEFFKKFLSGLNRIQSKGSQVTPIEIGQELLELRRNP</sequence>
<evidence type="ECO:0000313" key="2">
    <source>
        <dbReference type="EMBL" id="KAK0736333.1"/>
    </source>
</evidence>
<reference evidence="2" key="1">
    <citation type="submission" date="2023-06" db="EMBL/GenBank/DDBJ databases">
        <title>Genome-scale phylogeny and comparative genomics of the fungal order Sordariales.</title>
        <authorList>
            <consortium name="Lawrence Berkeley National Laboratory"/>
            <person name="Hensen N."/>
            <person name="Bonometti L."/>
            <person name="Westerberg I."/>
            <person name="Brannstrom I.O."/>
            <person name="Guillou S."/>
            <person name="Cros-Aarteil S."/>
            <person name="Calhoun S."/>
            <person name="Haridas S."/>
            <person name="Kuo A."/>
            <person name="Mondo S."/>
            <person name="Pangilinan J."/>
            <person name="Riley R."/>
            <person name="Labutti K."/>
            <person name="Andreopoulos B."/>
            <person name="Lipzen A."/>
            <person name="Chen C."/>
            <person name="Yanf M."/>
            <person name="Daum C."/>
            <person name="Ng V."/>
            <person name="Clum A."/>
            <person name="Steindorff A."/>
            <person name="Ohm R."/>
            <person name="Martin F."/>
            <person name="Silar P."/>
            <person name="Natvig D."/>
            <person name="Lalanne C."/>
            <person name="Gautier V."/>
            <person name="Ament-Velasquez S.L."/>
            <person name="Kruys A."/>
            <person name="Hutchinson M.I."/>
            <person name="Powell A.J."/>
            <person name="Barry K."/>
            <person name="Miller A.N."/>
            <person name="Grigoriev I.V."/>
            <person name="Debuchy R."/>
            <person name="Gladieux P."/>
            <person name="Thoren M.H."/>
            <person name="Johannesson H."/>
        </authorList>
    </citation>
    <scope>NUCLEOTIDE SEQUENCE</scope>
    <source>
        <strain evidence="2">CBS 540.89</strain>
    </source>
</reference>
<evidence type="ECO:0000256" key="1">
    <source>
        <dbReference type="SAM" id="MobiDB-lite"/>
    </source>
</evidence>
<feature type="region of interest" description="Disordered" evidence="1">
    <location>
        <begin position="124"/>
        <end position="213"/>
    </location>
</feature>
<proteinExistence type="predicted"/>
<dbReference type="EMBL" id="JAUKTV010000006">
    <property type="protein sequence ID" value="KAK0736333.1"/>
    <property type="molecule type" value="Genomic_DNA"/>
</dbReference>
<accession>A0AA40BLF1</accession>
<gene>
    <name evidence="2" type="ORF">B0T21DRAFT_348413</name>
</gene>
<keyword evidence="3" id="KW-1185">Reference proteome</keyword>
<feature type="compositionally biased region" description="Pro residues" evidence="1">
    <location>
        <begin position="154"/>
        <end position="163"/>
    </location>
</feature>
<evidence type="ECO:0000313" key="3">
    <source>
        <dbReference type="Proteomes" id="UP001172159"/>
    </source>
</evidence>
<dbReference type="AlphaFoldDB" id="A0AA40BLF1"/>
<dbReference type="Proteomes" id="UP001172159">
    <property type="component" value="Unassembled WGS sequence"/>
</dbReference>
<protein>
    <submittedName>
        <fullName evidence="2">Uncharacterized protein</fullName>
    </submittedName>
</protein>